<feature type="binding site" evidence="12">
    <location>
        <position position="32"/>
    </location>
    <ligand>
        <name>[4Fe-4S] cluster</name>
        <dbReference type="ChEBI" id="CHEBI:49883"/>
        <label>1</label>
        <note>4Fe-4S-S-AdoMet</note>
    </ligand>
</feature>
<proteinExistence type="inferred from homology"/>
<dbReference type="SMART" id="SM00729">
    <property type="entry name" value="Elp3"/>
    <property type="match status" value="1"/>
</dbReference>
<feature type="binding site" evidence="12">
    <location>
        <position position="73"/>
    </location>
    <ligand>
        <name>S-adenosyl-L-methionine</name>
        <dbReference type="ChEBI" id="CHEBI:59789"/>
    </ligand>
</feature>
<evidence type="ECO:0000256" key="8">
    <source>
        <dbReference type="ARBA" id="ARBA00023134"/>
    </source>
</evidence>
<keyword evidence="9 12" id="KW-0501">Molybdenum cofactor biosynthesis</keyword>
<evidence type="ECO:0000256" key="10">
    <source>
        <dbReference type="ARBA" id="ARBA00023239"/>
    </source>
</evidence>
<dbReference type="InterPro" id="IPR007197">
    <property type="entry name" value="rSAM"/>
</dbReference>
<feature type="binding site" evidence="12">
    <location>
        <position position="25"/>
    </location>
    <ligand>
        <name>[4Fe-4S] cluster</name>
        <dbReference type="ChEBI" id="CHEBI:49883"/>
        <label>1</label>
        <note>4Fe-4S-S-AdoMet</note>
    </ligand>
</feature>
<keyword evidence="2 12" id="KW-0004">4Fe-4S</keyword>
<dbReference type="PROSITE" id="PS01305">
    <property type="entry name" value="MOAA_NIFB_PQQE"/>
    <property type="match status" value="1"/>
</dbReference>
<protein>
    <recommendedName>
        <fullName evidence="1 12">GTP 3',8-cyclase</fullName>
        <ecNumber evidence="1 12">4.1.99.22</ecNumber>
    </recommendedName>
    <alternativeName>
        <fullName evidence="12">Molybdenum cofactor biosynthesis protein A</fullName>
    </alternativeName>
</protein>
<feature type="binding site" evidence="12">
    <location>
        <position position="18"/>
    </location>
    <ligand>
        <name>GTP</name>
        <dbReference type="ChEBI" id="CHEBI:37565"/>
    </ligand>
</feature>
<dbReference type="Gene3D" id="3.20.20.70">
    <property type="entry name" value="Aldolase class I"/>
    <property type="match status" value="1"/>
</dbReference>
<keyword evidence="6 12" id="KW-0408">Iron</keyword>
<keyword evidence="10 12" id="KW-0456">Lyase</keyword>
<dbReference type="HAMAP" id="MF_01225_B">
    <property type="entry name" value="MoaA_B"/>
    <property type="match status" value="1"/>
</dbReference>
<dbReference type="SFLD" id="SFLDG01067">
    <property type="entry name" value="SPASM/twitch_domain_containing"/>
    <property type="match status" value="1"/>
</dbReference>
<evidence type="ECO:0000256" key="6">
    <source>
        <dbReference type="ARBA" id="ARBA00023004"/>
    </source>
</evidence>
<evidence type="ECO:0000259" key="13">
    <source>
        <dbReference type="PROSITE" id="PS51918"/>
    </source>
</evidence>
<feature type="binding site" evidence="12">
    <location>
        <position position="100"/>
    </location>
    <ligand>
        <name>GTP</name>
        <dbReference type="ChEBI" id="CHEBI:37565"/>
    </ligand>
</feature>
<comment type="pathway">
    <text evidence="12">Cofactor biosynthesis; molybdopterin biosynthesis.</text>
</comment>
<feature type="binding site" evidence="12">
    <location>
        <position position="275"/>
    </location>
    <ligand>
        <name>[4Fe-4S] cluster</name>
        <dbReference type="ChEBI" id="CHEBI:49883"/>
        <label>2</label>
        <note>4Fe-4S-substrate</note>
    </ligand>
</feature>
<dbReference type="InterPro" id="IPR006638">
    <property type="entry name" value="Elp3/MiaA/NifB-like_rSAM"/>
</dbReference>
<evidence type="ECO:0000256" key="12">
    <source>
        <dbReference type="HAMAP-Rule" id="MF_01225"/>
    </source>
</evidence>
<comment type="cofactor">
    <cofactor evidence="12">
        <name>[4Fe-4S] cluster</name>
        <dbReference type="ChEBI" id="CHEBI:49883"/>
    </cofactor>
    <text evidence="12">Binds 2 [4Fe-4S] clusters. Binds 1 [4Fe-4S] cluster coordinated with 3 cysteines and an exchangeable S-adenosyl-L-methionine and 1 [4Fe-4S] cluster coordinated with 3 cysteines and the GTP-derived substrate.</text>
</comment>
<dbReference type="GO" id="GO:0005525">
    <property type="term" value="F:GTP binding"/>
    <property type="evidence" value="ECO:0007669"/>
    <property type="project" value="UniProtKB-UniRule"/>
</dbReference>
<feature type="binding site" evidence="12">
    <location>
        <position position="29"/>
    </location>
    <ligand>
        <name>[4Fe-4S] cluster</name>
        <dbReference type="ChEBI" id="CHEBI:49883"/>
        <label>1</label>
        <note>4Fe-4S-S-AdoMet</note>
    </ligand>
</feature>
<comment type="similarity">
    <text evidence="12">Belongs to the radical SAM superfamily. MoaA family.</text>
</comment>
<comment type="function">
    <text evidence="12">Catalyzes the cyclization of GTP to (8S)-3',8-cyclo-7,8-dihydroguanosine 5'-triphosphate.</text>
</comment>
<dbReference type="PROSITE" id="PS51918">
    <property type="entry name" value="RADICAL_SAM"/>
    <property type="match status" value="1"/>
</dbReference>
<dbReference type="InterPro" id="IPR013483">
    <property type="entry name" value="MoaA"/>
</dbReference>
<keyword evidence="3 12" id="KW-0949">S-adenosyl-L-methionine</keyword>
<reference evidence="14" key="1">
    <citation type="journal article" date="2021" name="Microb. Physiol.">
        <title>Proteogenomic Insights into the Physiology of Marine, Sulfate-Reducing, Filamentous Desulfonema limicola and Desulfonema magnum.</title>
        <authorList>
            <person name="Schnaars V."/>
            <person name="Wohlbrand L."/>
            <person name="Scheve S."/>
            <person name="Hinrichs C."/>
            <person name="Reinhardt R."/>
            <person name="Rabus R."/>
        </authorList>
    </citation>
    <scope>NUCLEOTIDE SEQUENCE</scope>
    <source>
        <strain evidence="14">5ac10</strain>
    </source>
</reference>
<dbReference type="GO" id="GO:0006777">
    <property type="term" value="P:Mo-molybdopterin cofactor biosynthetic process"/>
    <property type="evidence" value="ECO:0007669"/>
    <property type="project" value="UniProtKB-UniRule"/>
</dbReference>
<dbReference type="GO" id="GO:0061799">
    <property type="term" value="F:cyclic pyranopterin monophosphate synthase activity"/>
    <property type="evidence" value="ECO:0007669"/>
    <property type="project" value="TreeGrafter"/>
</dbReference>
<dbReference type="KEGG" id="dli:dnl_11750"/>
<dbReference type="GO" id="GO:0061798">
    <property type="term" value="F:GTP 3',8'-cyclase activity"/>
    <property type="evidence" value="ECO:0007669"/>
    <property type="project" value="UniProtKB-UniRule"/>
</dbReference>
<dbReference type="SFLD" id="SFLDG01386">
    <property type="entry name" value="main_SPASM_domain-containing"/>
    <property type="match status" value="1"/>
</dbReference>
<evidence type="ECO:0000256" key="2">
    <source>
        <dbReference type="ARBA" id="ARBA00022485"/>
    </source>
</evidence>
<feature type="binding site" evidence="12">
    <location>
        <position position="69"/>
    </location>
    <ligand>
        <name>GTP</name>
        <dbReference type="ChEBI" id="CHEBI:37565"/>
    </ligand>
</feature>
<dbReference type="Proteomes" id="UP000663720">
    <property type="component" value="Chromosome"/>
</dbReference>
<comment type="subunit">
    <text evidence="12">Monomer and homodimer.</text>
</comment>
<dbReference type="EMBL" id="CP061799">
    <property type="protein sequence ID" value="QTA78927.1"/>
    <property type="molecule type" value="Genomic_DNA"/>
</dbReference>
<dbReference type="SUPFAM" id="SSF102114">
    <property type="entry name" value="Radical SAM enzymes"/>
    <property type="match status" value="1"/>
</dbReference>
<accession>A0A975GF64</accession>
<keyword evidence="8 12" id="KW-0342">GTP-binding</keyword>
<evidence type="ECO:0000256" key="7">
    <source>
        <dbReference type="ARBA" id="ARBA00023014"/>
    </source>
</evidence>
<dbReference type="SFLD" id="SFLDS00029">
    <property type="entry name" value="Radical_SAM"/>
    <property type="match status" value="1"/>
</dbReference>
<dbReference type="InterPro" id="IPR010505">
    <property type="entry name" value="MoaA_twitch"/>
</dbReference>
<feature type="binding site" evidence="12">
    <location>
        <position position="195"/>
    </location>
    <ligand>
        <name>S-adenosyl-L-methionine</name>
        <dbReference type="ChEBI" id="CHEBI:59789"/>
    </ligand>
</feature>
<feature type="binding site" evidence="12">
    <location>
        <position position="124"/>
    </location>
    <ligand>
        <name>S-adenosyl-L-methionine</name>
        <dbReference type="ChEBI" id="CHEBI:59789"/>
    </ligand>
</feature>
<dbReference type="InterPro" id="IPR000385">
    <property type="entry name" value="MoaA_NifB_PqqE_Fe-S-bd_CS"/>
</dbReference>
<feature type="binding site" evidence="12">
    <location>
        <position position="31"/>
    </location>
    <ligand>
        <name>S-adenosyl-L-methionine</name>
        <dbReference type="ChEBI" id="CHEBI:59789"/>
    </ligand>
</feature>
<keyword evidence="4 12" id="KW-0479">Metal-binding</keyword>
<organism evidence="14 15">
    <name type="scientific">Desulfonema limicola</name>
    <dbReference type="NCBI Taxonomy" id="45656"/>
    <lineage>
        <taxon>Bacteria</taxon>
        <taxon>Pseudomonadati</taxon>
        <taxon>Thermodesulfobacteriota</taxon>
        <taxon>Desulfobacteria</taxon>
        <taxon>Desulfobacterales</taxon>
        <taxon>Desulfococcaceae</taxon>
        <taxon>Desulfonema</taxon>
    </lineage>
</organism>
<dbReference type="GO" id="GO:0051539">
    <property type="term" value="F:4 iron, 4 sulfur cluster binding"/>
    <property type="evidence" value="ECO:0007669"/>
    <property type="project" value="UniProtKB-UniRule"/>
</dbReference>
<dbReference type="NCBIfam" id="NF001199">
    <property type="entry name" value="PRK00164.2-1"/>
    <property type="match status" value="1"/>
</dbReference>
<dbReference type="InterPro" id="IPR050105">
    <property type="entry name" value="MoCo_biosynth_MoaA/MoaC"/>
</dbReference>
<evidence type="ECO:0000256" key="5">
    <source>
        <dbReference type="ARBA" id="ARBA00022741"/>
    </source>
</evidence>
<dbReference type="PANTHER" id="PTHR22960">
    <property type="entry name" value="MOLYBDOPTERIN COFACTOR SYNTHESIS PROTEIN A"/>
    <property type="match status" value="1"/>
</dbReference>
<feature type="binding site" evidence="12">
    <location>
        <position position="261"/>
    </location>
    <ligand>
        <name>[4Fe-4S] cluster</name>
        <dbReference type="ChEBI" id="CHEBI:49883"/>
        <label>2</label>
        <note>4Fe-4S-substrate</note>
    </ligand>
</feature>
<evidence type="ECO:0000256" key="1">
    <source>
        <dbReference type="ARBA" id="ARBA00012167"/>
    </source>
</evidence>
<comment type="catalytic activity">
    <reaction evidence="11 12">
        <text>GTP + AH2 + S-adenosyl-L-methionine = (8S)-3',8-cyclo-7,8-dihydroguanosine 5'-triphosphate + 5'-deoxyadenosine + L-methionine + A + H(+)</text>
        <dbReference type="Rhea" id="RHEA:49576"/>
        <dbReference type="ChEBI" id="CHEBI:13193"/>
        <dbReference type="ChEBI" id="CHEBI:15378"/>
        <dbReference type="ChEBI" id="CHEBI:17319"/>
        <dbReference type="ChEBI" id="CHEBI:17499"/>
        <dbReference type="ChEBI" id="CHEBI:37565"/>
        <dbReference type="ChEBI" id="CHEBI:57844"/>
        <dbReference type="ChEBI" id="CHEBI:59789"/>
        <dbReference type="ChEBI" id="CHEBI:131766"/>
        <dbReference type="EC" id="4.1.99.22"/>
    </reaction>
</comment>
<feature type="binding site" evidence="12">
    <location>
        <position position="161"/>
    </location>
    <ligand>
        <name>GTP</name>
        <dbReference type="ChEBI" id="CHEBI:37565"/>
    </ligand>
</feature>
<dbReference type="CDD" id="cd21117">
    <property type="entry name" value="Twitch_MoaA"/>
    <property type="match status" value="1"/>
</dbReference>
<sequence length="331" mass="37915">MKELKLIDRFNRNLNYLRVSITDRCNLRCMYCSPPRSHIPRLSHADILSYEEILHIINIGVELGINKVRITGGEPLARKGIYHFLEQLNKIKGISDISLTTNGVLLKDNIEKIKNAGIKRLNISLDTLNQERFKLITGFDYFKQVWEGIQKAYELGFHPIKINTVAMKGVNDDELADIGKISLSYPFHMRFIEYMPIGDTHLDKERQIMAYEIMELLSGIGELVPVYHDQNDGPAERYKFANARGEIGIIRPLSHHFCSTCNRLRLTASGHLRPCLLSDRQEDIKTPLRNRASDRELVDVFLKAVNFKPMQHHLDQVDSETVKDSMSSIGG</sequence>
<dbReference type="Pfam" id="PF06463">
    <property type="entry name" value="Mob_synth_C"/>
    <property type="match status" value="1"/>
</dbReference>
<dbReference type="SFLD" id="SFLDG01383">
    <property type="entry name" value="cyclic_pyranopterin_phosphate"/>
    <property type="match status" value="1"/>
</dbReference>
<feature type="domain" description="Radical SAM core" evidence="13">
    <location>
        <begin position="9"/>
        <end position="235"/>
    </location>
</feature>
<gene>
    <name evidence="12 14" type="primary">moaA</name>
    <name evidence="14" type="ORF">dnl_11750</name>
</gene>
<keyword evidence="7 12" id="KW-0411">Iron-sulfur</keyword>
<dbReference type="GO" id="GO:0046872">
    <property type="term" value="F:metal ion binding"/>
    <property type="evidence" value="ECO:0007669"/>
    <property type="project" value="UniProtKB-KW"/>
</dbReference>
<evidence type="ECO:0000313" key="15">
    <source>
        <dbReference type="Proteomes" id="UP000663720"/>
    </source>
</evidence>
<evidence type="ECO:0000256" key="4">
    <source>
        <dbReference type="ARBA" id="ARBA00022723"/>
    </source>
</evidence>
<evidence type="ECO:0000256" key="3">
    <source>
        <dbReference type="ARBA" id="ARBA00022691"/>
    </source>
</evidence>
<dbReference type="AlphaFoldDB" id="A0A975GF64"/>
<evidence type="ECO:0000256" key="11">
    <source>
        <dbReference type="ARBA" id="ARBA00048697"/>
    </source>
</evidence>
<dbReference type="InterPro" id="IPR013785">
    <property type="entry name" value="Aldolase_TIM"/>
</dbReference>
<dbReference type="PANTHER" id="PTHR22960:SF0">
    <property type="entry name" value="MOLYBDENUM COFACTOR BIOSYNTHESIS PROTEIN 1"/>
    <property type="match status" value="1"/>
</dbReference>
<feature type="binding site" evidence="12">
    <location>
        <position position="258"/>
    </location>
    <ligand>
        <name>[4Fe-4S] cluster</name>
        <dbReference type="ChEBI" id="CHEBI:49883"/>
        <label>2</label>
        <note>4Fe-4S-substrate</note>
    </ligand>
</feature>
<feature type="binding site" evidence="12">
    <location>
        <begin position="263"/>
        <end position="265"/>
    </location>
    <ligand>
        <name>GTP</name>
        <dbReference type="ChEBI" id="CHEBI:37565"/>
    </ligand>
</feature>
<dbReference type="CDD" id="cd01335">
    <property type="entry name" value="Radical_SAM"/>
    <property type="match status" value="1"/>
</dbReference>
<dbReference type="NCBIfam" id="TIGR02666">
    <property type="entry name" value="moaA"/>
    <property type="match status" value="1"/>
</dbReference>
<keyword evidence="5 12" id="KW-0547">Nucleotide-binding</keyword>
<dbReference type="InterPro" id="IPR058240">
    <property type="entry name" value="rSAM_sf"/>
</dbReference>
<dbReference type="Pfam" id="PF04055">
    <property type="entry name" value="Radical_SAM"/>
    <property type="match status" value="1"/>
</dbReference>
<evidence type="ECO:0000313" key="14">
    <source>
        <dbReference type="EMBL" id="QTA78927.1"/>
    </source>
</evidence>
<dbReference type="GO" id="GO:1904047">
    <property type="term" value="F:S-adenosyl-L-methionine binding"/>
    <property type="evidence" value="ECO:0007669"/>
    <property type="project" value="UniProtKB-UniRule"/>
</dbReference>
<dbReference type="InterPro" id="IPR040064">
    <property type="entry name" value="MoaA-like"/>
</dbReference>
<dbReference type="RefSeq" id="WP_207690736.1">
    <property type="nucleotide sequence ID" value="NZ_CP061799.1"/>
</dbReference>
<name>A0A975GF64_9BACT</name>
<keyword evidence="15" id="KW-1185">Reference proteome</keyword>
<dbReference type="EC" id="4.1.99.22" evidence="1 12"/>
<evidence type="ECO:0000256" key="9">
    <source>
        <dbReference type="ARBA" id="ARBA00023150"/>
    </source>
</evidence>